<evidence type="ECO:0000256" key="5">
    <source>
        <dbReference type="ARBA" id="ARBA00022975"/>
    </source>
</evidence>
<dbReference type="EC" id="4.1.1.23" evidence="9"/>
<evidence type="ECO:0000256" key="2">
    <source>
        <dbReference type="ARBA" id="ARBA00004861"/>
    </source>
</evidence>
<dbReference type="Pfam" id="PF00215">
    <property type="entry name" value="OMPdecase"/>
    <property type="match status" value="1"/>
</dbReference>
<dbReference type="GO" id="GO:0005829">
    <property type="term" value="C:cytosol"/>
    <property type="evidence" value="ECO:0007669"/>
    <property type="project" value="TreeGrafter"/>
</dbReference>
<evidence type="ECO:0000313" key="15">
    <source>
        <dbReference type="Proteomes" id="UP000054010"/>
    </source>
</evidence>
<dbReference type="GO" id="GO:0004590">
    <property type="term" value="F:orotidine-5'-phosphate decarboxylase activity"/>
    <property type="evidence" value="ECO:0007669"/>
    <property type="project" value="UniProtKB-UniRule"/>
</dbReference>
<evidence type="ECO:0000256" key="6">
    <source>
        <dbReference type="ARBA" id="ARBA00023239"/>
    </source>
</evidence>
<dbReference type="GO" id="GO:0006207">
    <property type="term" value="P:'de novo' pyrimidine nucleobase biosynthetic process"/>
    <property type="evidence" value="ECO:0007669"/>
    <property type="project" value="InterPro"/>
</dbReference>
<dbReference type="UniPathway" id="UPA00070">
    <property type="reaction ID" value="UER00120"/>
</dbReference>
<name>E1IDL3_9CHLR</name>
<feature type="domain" description="Orotidine 5'-phosphate decarboxylase" evidence="13">
    <location>
        <begin position="9"/>
        <end position="238"/>
    </location>
</feature>
<comment type="catalytic activity">
    <reaction evidence="7 9 12">
        <text>orotidine 5'-phosphate + H(+) = UMP + CO2</text>
        <dbReference type="Rhea" id="RHEA:11596"/>
        <dbReference type="ChEBI" id="CHEBI:15378"/>
        <dbReference type="ChEBI" id="CHEBI:16526"/>
        <dbReference type="ChEBI" id="CHEBI:57538"/>
        <dbReference type="ChEBI" id="CHEBI:57865"/>
        <dbReference type="EC" id="4.1.1.23"/>
    </reaction>
</comment>
<feature type="binding site" evidence="9 11">
    <location>
        <position position="127"/>
    </location>
    <ligand>
        <name>substrate</name>
    </ligand>
</feature>
<protein>
    <recommendedName>
        <fullName evidence="9">Orotidine 5'-phosphate decarboxylase</fullName>
        <ecNumber evidence="9">4.1.1.23</ecNumber>
    </recommendedName>
    <alternativeName>
        <fullName evidence="9">OMP decarboxylase</fullName>
        <shortName evidence="9">OMPDCase</shortName>
        <shortName evidence="9">OMPdecase</shortName>
    </alternativeName>
</protein>
<dbReference type="PANTHER" id="PTHR32119">
    <property type="entry name" value="OROTIDINE 5'-PHOSPHATE DECARBOXYLASE"/>
    <property type="match status" value="1"/>
</dbReference>
<evidence type="ECO:0000256" key="12">
    <source>
        <dbReference type="RuleBase" id="RU000512"/>
    </source>
</evidence>
<feature type="active site" description="Proton donor" evidence="9">
    <location>
        <position position="67"/>
    </location>
</feature>
<evidence type="ECO:0000256" key="9">
    <source>
        <dbReference type="HAMAP-Rule" id="MF_01200"/>
    </source>
</evidence>
<dbReference type="eggNOG" id="COG0284">
    <property type="taxonomic scope" value="Bacteria"/>
</dbReference>
<dbReference type="PROSITE" id="PS00156">
    <property type="entry name" value="OMPDECASE"/>
    <property type="match status" value="1"/>
</dbReference>
<dbReference type="InterPro" id="IPR047596">
    <property type="entry name" value="OMPdecase_bac"/>
</dbReference>
<dbReference type="STRING" id="765420.OSCT_1414"/>
<feature type="binding site" evidence="9">
    <location>
        <begin position="65"/>
        <end position="74"/>
    </location>
    <ligand>
        <name>substrate</name>
    </ligand>
</feature>
<dbReference type="EMBL" id="ADVR01000042">
    <property type="protein sequence ID" value="EFO80721.1"/>
    <property type="molecule type" value="Genomic_DNA"/>
</dbReference>
<proteinExistence type="inferred from homology"/>
<dbReference type="SMART" id="SM00934">
    <property type="entry name" value="OMPdecase"/>
    <property type="match status" value="1"/>
</dbReference>
<feature type="binding site" evidence="9 11">
    <location>
        <position position="15"/>
    </location>
    <ligand>
        <name>substrate</name>
    </ligand>
</feature>
<keyword evidence="15" id="KW-1185">Reference proteome</keyword>
<evidence type="ECO:0000256" key="4">
    <source>
        <dbReference type="ARBA" id="ARBA00022793"/>
    </source>
</evidence>
<organism evidence="14 15">
    <name type="scientific">Oscillochloris trichoides DG-6</name>
    <dbReference type="NCBI Taxonomy" id="765420"/>
    <lineage>
        <taxon>Bacteria</taxon>
        <taxon>Bacillati</taxon>
        <taxon>Chloroflexota</taxon>
        <taxon>Chloroflexia</taxon>
        <taxon>Chloroflexales</taxon>
        <taxon>Chloroflexineae</taxon>
        <taxon>Oscillochloridaceae</taxon>
        <taxon>Oscillochloris</taxon>
    </lineage>
</organism>
<comment type="caution">
    <text evidence="14">The sequence shown here is derived from an EMBL/GenBank/DDBJ whole genome shotgun (WGS) entry which is preliminary data.</text>
</comment>
<dbReference type="NCBIfam" id="TIGR01740">
    <property type="entry name" value="pyrF"/>
    <property type="match status" value="1"/>
</dbReference>
<comment type="function">
    <text evidence="1 9">Catalyzes the decarboxylation of orotidine 5'-monophosphate (OMP) to uridine 5'-monophosphate (UMP).</text>
</comment>
<evidence type="ECO:0000259" key="13">
    <source>
        <dbReference type="SMART" id="SM00934"/>
    </source>
</evidence>
<feature type="active site" description="For OMPdecase activity" evidence="10">
    <location>
        <position position="70"/>
    </location>
</feature>
<reference evidence="14 15" key="1">
    <citation type="journal article" date="2011" name="J. Bacteriol.">
        <title>Draft genome sequence of the anoxygenic filamentous phototrophic bacterium Oscillochloris trichoides subsp. DG-6.</title>
        <authorList>
            <person name="Kuznetsov B.B."/>
            <person name="Ivanovsky R.N."/>
            <person name="Keppen O.I."/>
            <person name="Sukhacheva M.V."/>
            <person name="Bumazhkin B.K."/>
            <person name="Patutina E.O."/>
            <person name="Beletsky A.V."/>
            <person name="Mardanov A.V."/>
            <person name="Baslerov R.V."/>
            <person name="Panteleeva A.N."/>
            <person name="Kolganova T.V."/>
            <person name="Ravin N.V."/>
            <person name="Skryabin K.G."/>
        </authorList>
    </citation>
    <scope>NUCLEOTIDE SEQUENCE [LARGE SCALE GENOMIC DNA]</scope>
    <source>
        <strain evidence="14 15">DG-6</strain>
    </source>
</reference>
<dbReference type="InterPro" id="IPR011060">
    <property type="entry name" value="RibuloseP-bd_barrel"/>
</dbReference>
<evidence type="ECO:0000256" key="10">
    <source>
        <dbReference type="PIRSR" id="PIRSR614732-1"/>
    </source>
</evidence>
<keyword evidence="6 9" id="KW-0456">Lyase</keyword>
<dbReference type="InterPro" id="IPR001754">
    <property type="entry name" value="OMPdeCOase_dom"/>
</dbReference>
<dbReference type="InterPro" id="IPR014732">
    <property type="entry name" value="OMPdecase"/>
</dbReference>
<keyword evidence="4 9" id="KW-0210">Decarboxylase</keyword>
<dbReference type="CDD" id="cd04725">
    <property type="entry name" value="OMP_decarboxylase_like"/>
    <property type="match status" value="1"/>
</dbReference>
<evidence type="ECO:0000256" key="8">
    <source>
        <dbReference type="ARBA" id="ARBA00061012"/>
    </source>
</evidence>
<evidence type="ECO:0000313" key="14">
    <source>
        <dbReference type="EMBL" id="EFO80721.1"/>
    </source>
</evidence>
<comment type="similarity">
    <text evidence="8 9">Belongs to the OMP decarboxylase family. Type 1 subfamily.</text>
</comment>
<feature type="binding site" evidence="9 11">
    <location>
        <position position="198"/>
    </location>
    <ligand>
        <name>substrate</name>
    </ligand>
</feature>
<dbReference type="HAMAP" id="MF_01200_B">
    <property type="entry name" value="OMPdecase_type1_B"/>
    <property type="match status" value="1"/>
</dbReference>
<gene>
    <name evidence="9" type="primary">pyrF</name>
    <name evidence="14" type="ORF">OSCT_1414</name>
</gene>
<evidence type="ECO:0000256" key="11">
    <source>
        <dbReference type="PIRSR" id="PIRSR614732-2"/>
    </source>
</evidence>
<evidence type="ECO:0000256" key="7">
    <source>
        <dbReference type="ARBA" id="ARBA00049157"/>
    </source>
</evidence>
<evidence type="ECO:0000256" key="3">
    <source>
        <dbReference type="ARBA" id="ARBA00011738"/>
    </source>
</evidence>
<dbReference type="SUPFAM" id="SSF51366">
    <property type="entry name" value="Ribulose-phoshate binding barrel"/>
    <property type="match status" value="1"/>
</dbReference>
<dbReference type="FunFam" id="3.20.20.70:FF:000015">
    <property type="entry name" value="Orotidine 5'-phosphate decarboxylase"/>
    <property type="match status" value="1"/>
</dbReference>
<feature type="active site" description="For OMPdecase activity" evidence="10">
    <location>
        <position position="67"/>
    </location>
</feature>
<dbReference type="InterPro" id="IPR018089">
    <property type="entry name" value="OMPdecase_AS"/>
</dbReference>
<dbReference type="InterPro" id="IPR013785">
    <property type="entry name" value="Aldolase_TIM"/>
</dbReference>
<accession>E1IDL3</accession>
<feature type="binding site" evidence="9 11">
    <location>
        <position position="189"/>
    </location>
    <ligand>
        <name>substrate</name>
    </ligand>
</feature>
<feature type="active site" description="For OMPdecase activity" evidence="10">
    <location>
        <position position="65"/>
    </location>
</feature>
<feature type="binding site" evidence="9 11">
    <location>
        <position position="218"/>
    </location>
    <ligand>
        <name>substrate</name>
    </ligand>
</feature>
<comment type="pathway">
    <text evidence="2 9 12">Pyrimidine metabolism; UMP biosynthesis via de novo pathway; UMP from orotate: step 2/2.</text>
</comment>
<comment type="subunit">
    <text evidence="3 9">Homodimer.</text>
</comment>
<dbReference type="Gene3D" id="3.20.20.70">
    <property type="entry name" value="Aldolase class I"/>
    <property type="match status" value="1"/>
</dbReference>
<sequence length="246" mass="24878">MVAVAPHERILVALDVADLASALALVEQLRGQVGGFKVGMELCTAMGVPQVVQAVAAQGGAVFLDLKFCDIPNTVAGAVRSACALGPAVRMLTLHCHGGAAMLRAAAEAARAAGPQRPLLLGVTVMTSLDAAALHAELGVAGSLAEHVVHLAQMAQACGLDGVVASPHEIAAIREACGPDLLIVTPGVRPVWASSGDQRRVMTPAEAVAAGSDYLVIGRPITAAPAEVGGPHEAALRIAAELQARN</sequence>
<dbReference type="GO" id="GO:0044205">
    <property type="term" value="P:'de novo' UMP biosynthetic process"/>
    <property type="evidence" value="ECO:0007669"/>
    <property type="project" value="UniProtKB-UniRule"/>
</dbReference>
<dbReference type="NCBIfam" id="NF001273">
    <property type="entry name" value="PRK00230.1"/>
    <property type="match status" value="1"/>
</dbReference>
<dbReference type="PANTHER" id="PTHR32119:SF2">
    <property type="entry name" value="OROTIDINE 5'-PHOSPHATE DECARBOXYLASE"/>
    <property type="match status" value="1"/>
</dbReference>
<evidence type="ECO:0000256" key="1">
    <source>
        <dbReference type="ARBA" id="ARBA00002356"/>
    </source>
</evidence>
<feature type="binding site" evidence="9 11">
    <location>
        <position position="219"/>
    </location>
    <ligand>
        <name>substrate</name>
    </ligand>
</feature>
<feature type="binding site" evidence="9 11">
    <location>
        <position position="37"/>
    </location>
    <ligand>
        <name>substrate</name>
    </ligand>
</feature>
<dbReference type="Proteomes" id="UP000054010">
    <property type="component" value="Unassembled WGS sequence"/>
</dbReference>
<keyword evidence="5 9" id="KW-0665">Pyrimidine biosynthesis</keyword>
<dbReference type="HOGENOM" id="CLU_067069_1_0_0"/>
<dbReference type="AlphaFoldDB" id="E1IDL3"/>